<feature type="chain" id="PRO_5002240396" description="Peptidase M43 pregnancy-associated plasma-A domain-containing protein" evidence="2">
    <location>
        <begin position="21"/>
        <end position="356"/>
    </location>
</feature>
<gene>
    <name evidence="3" type="ORF">PV05_03649</name>
</gene>
<keyword evidence="2" id="KW-0732">Signal</keyword>
<dbReference type="Gene3D" id="3.40.390.10">
    <property type="entry name" value="Collagenase (Catalytic Domain)"/>
    <property type="match status" value="1"/>
</dbReference>
<dbReference type="RefSeq" id="XP_013319766.1">
    <property type="nucleotide sequence ID" value="XM_013464312.1"/>
</dbReference>
<evidence type="ECO:0000313" key="3">
    <source>
        <dbReference type="EMBL" id="KIW59182.1"/>
    </source>
</evidence>
<protein>
    <recommendedName>
        <fullName evidence="5">Peptidase M43 pregnancy-associated plasma-A domain-containing protein</fullName>
    </recommendedName>
</protein>
<feature type="signal peptide" evidence="2">
    <location>
        <begin position="1"/>
        <end position="20"/>
    </location>
</feature>
<dbReference type="AlphaFoldDB" id="A0A0D2DA41"/>
<dbReference type="GO" id="GO:0008237">
    <property type="term" value="F:metallopeptidase activity"/>
    <property type="evidence" value="ECO:0007669"/>
    <property type="project" value="InterPro"/>
</dbReference>
<proteinExistence type="predicted"/>
<name>A0A0D2DA41_9EURO</name>
<accession>A0A0D2DA41</accession>
<keyword evidence="4" id="KW-1185">Reference proteome</keyword>
<dbReference type="HOGENOM" id="CLU_052681_0_0_1"/>
<evidence type="ECO:0000313" key="4">
    <source>
        <dbReference type="Proteomes" id="UP000054342"/>
    </source>
</evidence>
<feature type="region of interest" description="Disordered" evidence="1">
    <location>
        <begin position="304"/>
        <end position="356"/>
    </location>
</feature>
<evidence type="ECO:0000256" key="1">
    <source>
        <dbReference type="SAM" id="MobiDB-lite"/>
    </source>
</evidence>
<dbReference type="EMBL" id="KN847318">
    <property type="protein sequence ID" value="KIW59182.1"/>
    <property type="molecule type" value="Genomic_DNA"/>
</dbReference>
<dbReference type="InterPro" id="IPR024079">
    <property type="entry name" value="MetalloPept_cat_dom_sf"/>
</dbReference>
<dbReference type="GeneID" id="25325557"/>
<organism evidence="3 4">
    <name type="scientific">Exophiala xenobiotica</name>
    <dbReference type="NCBI Taxonomy" id="348802"/>
    <lineage>
        <taxon>Eukaryota</taxon>
        <taxon>Fungi</taxon>
        <taxon>Dikarya</taxon>
        <taxon>Ascomycota</taxon>
        <taxon>Pezizomycotina</taxon>
        <taxon>Eurotiomycetes</taxon>
        <taxon>Chaetothyriomycetidae</taxon>
        <taxon>Chaetothyriales</taxon>
        <taxon>Herpotrichiellaceae</taxon>
        <taxon>Exophiala</taxon>
    </lineage>
</organism>
<evidence type="ECO:0000256" key="2">
    <source>
        <dbReference type="SAM" id="SignalP"/>
    </source>
</evidence>
<dbReference type="Proteomes" id="UP000054342">
    <property type="component" value="Unassembled WGS sequence"/>
</dbReference>
<dbReference type="OrthoDB" id="4138657at2759"/>
<sequence>MVCLRGVLLFLLLCASDILGEGPVFHVPPGIDPEGDQVLLLEQGFEDAIVLARVAAITFDPCDVYFNRYFNAEDSKFVSDVFRTIANIPLDLSMEDLSGNLNPDLSTIVTGSLNSKFPKLEIAIGDHPDRDDQSERCEDDHIDGFYSFNPNDPTAGLLSICIGAWRYPSLDDILEPPPSWKGTPGFECDGLGPRESNLELPLGGVILHEMLHWPYLFQNDVPDWSTKVPTLPQYPTIRQIPDYKDPTGNPPDGYGPYYAPQLKNVPKGKWGPQYPITTNNADSFVYFATTKYWSLKCNRDFAPPVDEDDAEQRDDLWNEFLPDASPSPPHKRSTLRDRLLGYRYNGTSHPHSRIKR</sequence>
<reference evidence="3 4" key="1">
    <citation type="submission" date="2015-01" db="EMBL/GenBank/DDBJ databases">
        <title>The Genome Sequence of Exophiala xenobiotica CBS118157.</title>
        <authorList>
            <consortium name="The Broad Institute Genomics Platform"/>
            <person name="Cuomo C."/>
            <person name="de Hoog S."/>
            <person name="Gorbushina A."/>
            <person name="Stielow B."/>
            <person name="Teixiera M."/>
            <person name="Abouelleil A."/>
            <person name="Chapman S.B."/>
            <person name="Priest M."/>
            <person name="Young S.K."/>
            <person name="Wortman J."/>
            <person name="Nusbaum C."/>
            <person name="Birren B."/>
        </authorList>
    </citation>
    <scope>NUCLEOTIDE SEQUENCE [LARGE SCALE GENOMIC DNA]</scope>
    <source>
        <strain evidence="3 4">CBS 118157</strain>
    </source>
</reference>
<evidence type="ECO:0008006" key="5">
    <source>
        <dbReference type="Google" id="ProtNLM"/>
    </source>
</evidence>